<dbReference type="AlphaFoldDB" id="A0A2S6AE60"/>
<name>A0A2S6AE60_9NOCA</name>
<dbReference type="Proteomes" id="UP000239874">
    <property type="component" value="Unassembled WGS sequence"/>
</dbReference>
<dbReference type="RefSeq" id="WP_104378414.1">
    <property type="nucleotide sequence ID" value="NZ_PSZC01000037.1"/>
</dbReference>
<proteinExistence type="predicted"/>
<dbReference type="EMBL" id="PSZC01000037">
    <property type="protein sequence ID" value="PPJ32729.1"/>
    <property type="molecule type" value="Genomic_DNA"/>
</dbReference>
<reference evidence="1 2" key="1">
    <citation type="submission" date="2018-02" db="EMBL/GenBank/DDBJ databases">
        <title>8 Nocardia nova and 1 Nocardia cyriacigeorgica strain used for evolution to TMP-SMX.</title>
        <authorList>
            <person name="Mehta H."/>
            <person name="Weng J."/>
            <person name="Shamoo Y."/>
        </authorList>
    </citation>
    <scope>NUCLEOTIDE SEQUENCE [LARGE SCALE GENOMIC DNA]</scope>
    <source>
        <strain evidence="1 2">MDA3139</strain>
    </source>
</reference>
<dbReference type="OrthoDB" id="3763870at2"/>
<evidence type="ECO:0000313" key="2">
    <source>
        <dbReference type="Proteomes" id="UP000239874"/>
    </source>
</evidence>
<gene>
    <name evidence="1" type="ORF">C5E45_32110</name>
</gene>
<organism evidence="1 2">
    <name type="scientific">Nocardia nova</name>
    <dbReference type="NCBI Taxonomy" id="37330"/>
    <lineage>
        <taxon>Bacteria</taxon>
        <taxon>Bacillati</taxon>
        <taxon>Actinomycetota</taxon>
        <taxon>Actinomycetes</taxon>
        <taxon>Mycobacteriales</taxon>
        <taxon>Nocardiaceae</taxon>
        <taxon>Nocardia</taxon>
    </lineage>
</organism>
<sequence length="75" mass="7964">MNLARRTSGRIAIGTSHRPRGWVGQVSNAVGGAGGLRVFDLDTFPKLFAEYGLVDIEQEVHGLLQDVSARAADAA</sequence>
<evidence type="ECO:0000313" key="1">
    <source>
        <dbReference type="EMBL" id="PPJ32729.1"/>
    </source>
</evidence>
<protein>
    <submittedName>
        <fullName evidence="1">Uncharacterized protein</fullName>
    </submittedName>
</protein>
<accession>A0A2S6AE60</accession>
<comment type="caution">
    <text evidence="1">The sequence shown here is derived from an EMBL/GenBank/DDBJ whole genome shotgun (WGS) entry which is preliminary data.</text>
</comment>